<evidence type="ECO:0000313" key="4">
    <source>
        <dbReference type="Proteomes" id="UP000596742"/>
    </source>
</evidence>
<comment type="similarity">
    <text evidence="1">Belongs to the dynein light chain Tctex-type family.</text>
</comment>
<dbReference type="Proteomes" id="UP000596742">
    <property type="component" value="Unassembled WGS sequence"/>
</dbReference>
<dbReference type="PANTHER" id="PTHR21255:SF65">
    <property type="entry name" value="TCTEX1 DOMAIN-CONTAINING PROTEIN 2"/>
    <property type="match status" value="1"/>
</dbReference>
<name>A0A8B6C1M3_MYTGA</name>
<dbReference type="GO" id="GO:0005737">
    <property type="term" value="C:cytoplasm"/>
    <property type="evidence" value="ECO:0007669"/>
    <property type="project" value="TreeGrafter"/>
</dbReference>
<dbReference type="OrthoDB" id="10260741at2759"/>
<dbReference type="EMBL" id="UYJE01001043">
    <property type="protein sequence ID" value="VDH98705.1"/>
    <property type="molecule type" value="Genomic_DNA"/>
</dbReference>
<dbReference type="InterPro" id="IPR038586">
    <property type="entry name" value="Tctex-1-like_sf"/>
</dbReference>
<feature type="compositionally biased region" description="Polar residues" evidence="2">
    <location>
        <begin position="34"/>
        <end position="47"/>
    </location>
</feature>
<feature type="region of interest" description="Disordered" evidence="2">
    <location>
        <begin position="1"/>
        <end position="47"/>
    </location>
</feature>
<sequence length="342" mass="38429">MLDDQFDIPKAIMSDSVSTESKKESVNFLDDSESSSNSKLLKTPTMSMRNRRRSSFVKLTASQTEMLRHRRMTRAGLSDLAEEKPDDKPKVKLENTFKMAPDEGTKFATCKVKSEIYKTFENYLGDIKYDPERCSKLCLDLSVLVKNQVKSLGFPRYKIISNVIIGQCKDQGLETASRSVWDPKHDSFAYVVYKNTSLFAIDIIETNLALIPHLNMSDITETNLALIPHLNMSDITETNLALIPHLNMSDITETNLALIPHLNMSGITETNLALIPHLNMSDITETNLALIPHLNMSDITETNLVLIPHLNISYITETNLALIPHLNISDITETNLALIPHS</sequence>
<evidence type="ECO:0000256" key="2">
    <source>
        <dbReference type="SAM" id="MobiDB-lite"/>
    </source>
</evidence>
<dbReference type="AlphaFoldDB" id="A0A8B6C1M3"/>
<dbReference type="GO" id="GO:0005868">
    <property type="term" value="C:cytoplasmic dynein complex"/>
    <property type="evidence" value="ECO:0007669"/>
    <property type="project" value="TreeGrafter"/>
</dbReference>
<dbReference type="GO" id="GO:0045505">
    <property type="term" value="F:dynein intermediate chain binding"/>
    <property type="evidence" value="ECO:0007669"/>
    <property type="project" value="TreeGrafter"/>
</dbReference>
<evidence type="ECO:0000256" key="1">
    <source>
        <dbReference type="ARBA" id="ARBA00005361"/>
    </source>
</evidence>
<dbReference type="PANTHER" id="PTHR21255">
    <property type="entry name" value="T-COMPLEX-ASSOCIATED-TESTIS-EXPRESSED 1/ DYNEIN LIGHT CHAIN"/>
    <property type="match status" value="1"/>
</dbReference>
<reference evidence="3" key="1">
    <citation type="submission" date="2018-11" db="EMBL/GenBank/DDBJ databases">
        <authorList>
            <person name="Alioto T."/>
            <person name="Alioto T."/>
        </authorList>
    </citation>
    <scope>NUCLEOTIDE SEQUENCE</scope>
</reference>
<dbReference type="Gene3D" id="3.30.1140.40">
    <property type="entry name" value="Tctex-1"/>
    <property type="match status" value="1"/>
</dbReference>
<evidence type="ECO:0000313" key="3">
    <source>
        <dbReference type="EMBL" id="VDH98705.1"/>
    </source>
</evidence>
<protein>
    <submittedName>
        <fullName evidence="3">Uncharacterized protein</fullName>
    </submittedName>
</protein>
<accession>A0A8B6C1M3</accession>
<dbReference type="GO" id="GO:0007018">
    <property type="term" value="P:microtubule-based movement"/>
    <property type="evidence" value="ECO:0007669"/>
    <property type="project" value="TreeGrafter"/>
</dbReference>
<gene>
    <name evidence="3" type="ORF">MGAL_10B065371</name>
</gene>
<dbReference type="CDD" id="cd21451">
    <property type="entry name" value="DLC-like_TCTEX1D"/>
    <property type="match status" value="1"/>
</dbReference>
<keyword evidence="4" id="KW-1185">Reference proteome</keyword>
<dbReference type="InterPro" id="IPR005334">
    <property type="entry name" value="Tctex-1-like"/>
</dbReference>
<comment type="caution">
    <text evidence="3">The sequence shown here is derived from an EMBL/GenBank/DDBJ whole genome shotgun (WGS) entry which is preliminary data.</text>
</comment>
<organism evidence="3 4">
    <name type="scientific">Mytilus galloprovincialis</name>
    <name type="common">Mediterranean mussel</name>
    <dbReference type="NCBI Taxonomy" id="29158"/>
    <lineage>
        <taxon>Eukaryota</taxon>
        <taxon>Metazoa</taxon>
        <taxon>Spiralia</taxon>
        <taxon>Lophotrochozoa</taxon>
        <taxon>Mollusca</taxon>
        <taxon>Bivalvia</taxon>
        <taxon>Autobranchia</taxon>
        <taxon>Pteriomorphia</taxon>
        <taxon>Mytilida</taxon>
        <taxon>Mytiloidea</taxon>
        <taxon>Mytilidae</taxon>
        <taxon>Mytilinae</taxon>
        <taxon>Mytilus</taxon>
    </lineage>
</organism>
<dbReference type="Pfam" id="PF03645">
    <property type="entry name" value="Tctex-1"/>
    <property type="match status" value="1"/>
</dbReference>
<proteinExistence type="inferred from homology"/>